<dbReference type="Gene3D" id="3.30.200.20">
    <property type="entry name" value="Phosphorylase Kinase, domain 1"/>
    <property type="match status" value="1"/>
</dbReference>
<dbReference type="Gene3D" id="2.130.10.10">
    <property type="entry name" value="YVTN repeat-like/Quinoprotein amine dehydrogenase"/>
    <property type="match status" value="1"/>
</dbReference>
<keyword evidence="5" id="KW-0418">Kinase</keyword>
<dbReference type="Pfam" id="PF00069">
    <property type="entry name" value="Pkinase"/>
    <property type="match status" value="1"/>
</dbReference>
<feature type="domain" description="Protein kinase" evidence="10">
    <location>
        <begin position="6"/>
        <end position="260"/>
    </location>
</feature>
<keyword evidence="2" id="KW-0723">Serine/threonine-protein kinase</keyword>
<keyword evidence="4 7" id="KW-0547">Nucleotide-binding</keyword>
<gene>
    <name evidence="11" type="ORF">GCM10009765_25310</name>
</gene>
<keyword evidence="6 7" id="KW-0067">ATP-binding</keyword>
<keyword evidence="9" id="KW-0812">Transmembrane</keyword>
<evidence type="ECO:0000259" key="10">
    <source>
        <dbReference type="PROSITE" id="PS50011"/>
    </source>
</evidence>
<accession>A0ABN2GQ44</accession>
<dbReference type="PROSITE" id="PS00108">
    <property type="entry name" value="PROTEIN_KINASE_ST"/>
    <property type="match status" value="1"/>
</dbReference>
<name>A0ABN2GQ44_9ACTN</name>
<dbReference type="PANTHER" id="PTHR43289">
    <property type="entry name" value="MITOGEN-ACTIVATED PROTEIN KINASE KINASE KINASE 20-RELATED"/>
    <property type="match status" value="1"/>
</dbReference>
<organism evidence="11 12">
    <name type="scientific">Fodinicola feengrottensis</name>
    <dbReference type="NCBI Taxonomy" id="435914"/>
    <lineage>
        <taxon>Bacteria</taxon>
        <taxon>Bacillati</taxon>
        <taxon>Actinomycetota</taxon>
        <taxon>Actinomycetes</taxon>
        <taxon>Mycobacteriales</taxon>
        <taxon>Fodinicola</taxon>
    </lineage>
</organism>
<evidence type="ECO:0000256" key="9">
    <source>
        <dbReference type="SAM" id="Phobius"/>
    </source>
</evidence>
<reference evidence="11 12" key="1">
    <citation type="journal article" date="2019" name="Int. J. Syst. Evol. Microbiol.">
        <title>The Global Catalogue of Microorganisms (GCM) 10K type strain sequencing project: providing services to taxonomists for standard genome sequencing and annotation.</title>
        <authorList>
            <consortium name="The Broad Institute Genomics Platform"/>
            <consortium name="The Broad Institute Genome Sequencing Center for Infectious Disease"/>
            <person name="Wu L."/>
            <person name="Ma J."/>
        </authorList>
    </citation>
    <scope>NUCLEOTIDE SEQUENCE [LARGE SCALE GENOMIC DNA]</scope>
    <source>
        <strain evidence="11 12">JCM 14718</strain>
    </source>
</reference>
<feature type="binding site" evidence="7">
    <location>
        <position position="35"/>
    </location>
    <ligand>
        <name>ATP</name>
        <dbReference type="ChEBI" id="CHEBI:30616"/>
    </ligand>
</feature>
<evidence type="ECO:0000256" key="2">
    <source>
        <dbReference type="ARBA" id="ARBA00022527"/>
    </source>
</evidence>
<evidence type="ECO:0000256" key="1">
    <source>
        <dbReference type="ARBA" id="ARBA00012513"/>
    </source>
</evidence>
<dbReference type="InterPro" id="IPR000719">
    <property type="entry name" value="Prot_kinase_dom"/>
</dbReference>
<evidence type="ECO:0000256" key="3">
    <source>
        <dbReference type="ARBA" id="ARBA00022679"/>
    </source>
</evidence>
<keyword evidence="9" id="KW-1133">Transmembrane helix</keyword>
<dbReference type="SUPFAM" id="SSF56112">
    <property type="entry name" value="Protein kinase-like (PK-like)"/>
    <property type="match status" value="1"/>
</dbReference>
<keyword evidence="3" id="KW-0808">Transferase</keyword>
<dbReference type="InterPro" id="IPR011047">
    <property type="entry name" value="Quinoprotein_ADH-like_sf"/>
</dbReference>
<feature type="region of interest" description="Disordered" evidence="8">
    <location>
        <begin position="251"/>
        <end position="305"/>
    </location>
</feature>
<dbReference type="EMBL" id="BAAANY010000009">
    <property type="protein sequence ID" value="GAA1674945.1"/>
    <property type="molecule type" value="Genomic_DNA"/>
</dbReference>
<sequence length="793" mass="83888">MIAGRYEILAWIGAGGMATVWKARDTVLDRQVALKAVRLPAELPDAAREDSFTRLRREARLAAKLHHPSIVQVYDVLTVDEQPWIVMELLAGRSLDDIIQEDGPLSVDEAAAIAITLLDALGAAHEAGVLHRDVKPANVMIDGEGRATLTDFGIAFQLGDVSTTETSYVLGSPAYLAPERLHGDEVGPSSDLYSLGATIYTAVEGRLPYARIDQLVTLAAVVTDPPDPMRRAGWLEPVLLGMLEKDPHRRWSPERTRRVLTAGQRSAPRTASRRPVDARTSTPKPVKTDARVLPPTDFPAGQPGSGIRPSMMVTILALVLGLGIPIFGSTALYLHDTWLKSSASRTDPPSWVDIPSPSTRPTPNALSIPSYAIEGAPVPVPDPASKDVLLLGYDVRLHGGNVFVRRMTPRNGNTVWTGPDFGTTGAGLVLAVAGTSVAINRNTVVGFDPATGAERWRKTLADDLKPSCDGLCAAVVGDHVVVLSLDGTLQSFALSNGAPAWKARVSSSTQYLHAGGGMIAVDDPTDGTPEVRGLRFFNAANGSARTLAPSCGVFGGTAHPKHLEDWRFSTDNLSLMVVFTGAFTCLQGYDVASGAKRWEHTYQGGGPVPVAWGSTQSSQVGGTEWTDSPNPDARLWLADPSTGEVRELIGNTGYVLHPHGIVNGVAIVEATKPAEAGYLWGIDVSSGRRLWQQPSRVLPTPASQLVSVGTTTVSVISCAGFPVDGDTGGCHYDSLNLKSGAALCAAPFPYGGPIANVVGVIGSSGYDLVQLPNDSLVVVDTATGVVTHLFNGP</sequence>
<proteinExistence type="predicted"/>
<dbReference type="Pfam" id="PF13360">
    <property type="entry name" value="PQQ_2"/>
    <property type="match status" value="1"/>
</dbReference>
<evidence type="ECO:0000256" key="6">
    <source>
        <dbReference type="ARBA" id="ARBA00022840"/>
    </source>
</evidence>
<dbReference type="InterPro" id="IPR011009">
    <property type="entry name" value="Kinase-like_dom_sf"/>
</dbReference>
<dbReference type="PANTHER" id="PTHR43289:SF6">
    <property type="entry name" value="SERINE_THREONINE-PROTEIN KINASE NEKL-3"/>
    <property type="match status" value="1"/>
</dbReference>
<dbReference type="InterPro" id="IPR015943">
    <property type="entry name" value="WD40/YVTN_repeat-like_dom_sf"/>
</dbReference>
<comment type="caution">
    <text evidence="11">The sequence shown here is derived from an EMBL/GenBank/DDBJ whole genome shotgun (WGS) entry which is preliminary data.</text>
</comment>
<evidence type="ECO:0000256" key="7">
    <source>
        <dbReference type="PROSITE-ProRule" id="PRU10141"/>
    </source>
</evidence>
<protein>
    <recommendedName>
        <fullName evidence="1">non-specific serine/threonine protein kinase</fullName>
        <ecNumber evidence="1">2.7.11.1</ecNumber>
    </recommendedName>
</protein>
<dbReference type="SMART" id="SM00220">
    <property type="entry name" value="S_TKc"/>
    <property type="match status" value="1"/>
</dbReference>
<dbReference type="PROSITE" id="PS50011">
    <property type="entry name" value="PROTEIN_KINASE_DOM"/>
    <property type="match status" value="1"/>
</dbReference>
<dbReference type="InterPro" id="IPR002372">
    <property type="entry name" value="PQQ_rpt_dom"/>
</dbReference>
<evidence type="ECO:0000256" key="4">
    <source>
        <dbReference type="ARBA" id="ARBA00022741"/>
    </source>
</evidence>
<dbReference type="InterPro" id="IPR008271">
    <property type="entry name" value="Ser/Thr_kinase_AS"/>
</dbReference>
<evidence type="ECO:0000256" key="5">
    <source>
        <dbReference type="ARBA" id="ARBA00022777"/>
    </source>
</evidence>
<dbReference type="Gene3D" id="1.10.510.10">
    <property type="entry name" value="Transferase(Phosphotransferase) domain 1"/>
    <property type="match status" value="1"/>
</dbReference>
<evidence type="ECO:0000313" key="12">
    <source>
        <dbReference type="Proteomes" id="UP001500618"/>
    </source>
</evidence>
<evidence type="ECO:0000256" key="8">
    <source>
        <dbReference type="SAM" id="MobiDB-lite"/>
    </source>
</evidence>
<dbReference type="SUPFAM" id="SSF50998">
    <property type="entry name" value="Quinoprotein alcohol dehydrogenase-like"/>
    <property type="match status" value="1"/>
</dbReference>
<dbReference type="PROSITE" id="PS00107">
    <property type="entry name" value="PROTEIN_KINASE_ATP"/>
    <property type="match status" value="1"/>
</dbReference>
<keyword evidence="9" id="KW-0472">Membrane</keyword>
<dbReference type="Proteomes" id="UP001500618">
    <property type="component" value="Unassembled WGS sequence"/>
</dbReference>
<dbReference type="EC" id="2.7.11.1" evidence="1"/>
<evidence type="ECO:0000313" key="11">
    <source>
        <dbReference type="EMBL" id="GAA1674945.1"/>
    </source>
</evidence>
<dbReference type="CDD" id="cd14014">
    <property type="entry name" value="STKc_PknB_like"/>
    <property type="match status" value="1"/>
</dbReference>
<dbReference type="InterPro" id="IPR017441">
    <property type="entry name" value="Protein_kinase_ATP_BS"/>
</dbReference>
<feature type="transmembrane region" description="Helical" evidence="9">
    <location>
        <begin position="311"/>
        <end position="334"/>
    </location>
</feature>
<keyword evidence="12" id="KW-1185">Reference proteome</keyword>